<evidence type="ECO:0000259" key="2">
    <source>
        <dbReference type="Pfam" id="PF16508"/>
    </source>
</evidence>
<feature type="domain" description="Nibrin second BRCT" evidence="2">
    <location>
        <begin position="215"/>
        <end position="335"/>
    </location>
</feature>
<dbReference type="Pfam" id="PF16508">
    <property type="entry name" value="NIBRIN_BRCT_II"/>
    <property type="match status" value="1"/>
</dbReference>
<dbReference type="GO" id="GO:0007095">
    <property type="term" value="P:mitotic G2 DNA damage checkpoint signaling"/>
    <property type="evidence" value="ECO:0007669"/>
    <property type="project" value="InterPro"/>
</dbReference>
<dbReference type="Pfam" id="PF00533">
    <property type="entry name" value="BRCT"/>
    <property type="match status" value="1"/>
</dbReference>
<dbReference type="InterPro" id="IPR043014">
    <property type="entry name" value="Nibrin_BRCT2_sf"/>
</dbReference>
<sequence length="725" mass="81250">MWELQEFSGDVLNRTFVINQPGVIKFGGSGCDIELWPAVCDEVAKMFVIGTDTTCVNSLQFNLSENVQGQSSVNGVSLSKENQLMRSGDMVQFPSVPNKKFILIYKEINILFSSMERNTRKKSKAVANLIHAKVLSDWSNECNILVMQSLIVTSKVICALLSCIPIVTPDYLEEIKKIHGYTFATKPDPKDFLPIIKEDKLSQNDASKFLPNDLRRLLFSGKVFFILNKDKYNILSDIIRLGNGSSRLFDSPDVLLTLSSNNKVHVTGRIPVDDLLRDILSKPESCVVHFHPTSVTESWQRKVYSVLRSLRRRPILESELGFAVVYCSTKLYCNPDKRCPDGLYQEIDMSGTFSVNPFQIDSEVISSGFSQLSNAVIGAEIPDSANRNFSSKMKNTESDFGLKLRSYQNARLCEHEFGSTISKIVPVKTPERMTVGNVLVHDSEPLVSQRVVDSPQTTPFDVENQEPCKVETILMNSISTSTFEPSLIHQPLACTDKNELLNTLNNMPSLLQTTIKQSALLEPNINNKKNATQLFPPLSTKSFESIRPKIPKNGLLLKNDSNSSIVIGSNSCSLDLNNGHSFSSNNENCRSGSWLRKYPTDNGANIIDTLNHTNLVIIAPITIPQKAPQLNTDEQLDKVNFKNFIKIWPPYLLRNTFIKPHVPSSCLSKPIPLASYQQTLEKCDSYKSLVKSKQPSDNEQKRINKLFEESCKAPSLRNFGKLTTF</sequence>
<dbReference type="SUPFAM" id="SSF52113">
    <property type="entry name" value="BRCT domain"/>
    <property type="match status" value="1"/>
</dbReference>
<evidence type="ECO:0000313" key="4">
    <source>
        <dbReference type="WBParaSite" id="SRDH1_36880.1"/>
    </source>
</evidence>
<accession>A0AA85F668</accession>
<feature type="domain" description="BRCT" evidence="1">
    <location>
        <begin position="105"/>
        <end position="174"/>
    </location>
</feature>
<dbReference type="CDD" id="cd17741">
    <property type="entry name" value="BRCT_nibrin"/>
    <property type="match status" value="1"/>
</dbReference>
<dbReference type="Proteomes" id="UP000050792">
    <property type="component" value="Unassembled WGS sequence"/>
</dbReference>
<reference evidence="3" key="1">
    <citation type="submission" date="2022-06" db="EMBL/GenBank/DDBJ databases">
        <authorList>
            <person name="Berger JAMES D."/>
            <person name="Berger JAMES D."/>
        </authorList>
    </citation>
    <scope>NUCLEOTIDE SEQUENCE [LARGE SCALE GENOMIC DNA]</scope>
</reference>
<dbReference type="WBParaSite" id="SRDH1_36880.1">
    <property type="protein sequence ID" value="SRDH1_36880.1"/>
    <property type="gene ID" value="SRDH1_36880"/>
</dbReference>
<dbReference type="GO" id="GO:0003684">
    <property type="term" value="F:damaged DNA binding"/>
    <property type="evidence" value="ECO:0007669"/>
    <property type="project" value="TreeGrafter"/>
</dbReference>
<dbReference type="InterPro" id="IPR032429">
    <property type="entry name" value="Nibrin_BRCT2"/>
</dbReference>
<dbReference type="AlphaFoldDB" id="A0AA85F668"/>
<dbReference type="GO" id="GO:0030870">
    <property type="term" value="C:Mre11 complex"/>
    <property type="evidence" value="ECO:0007669"/>
    <property type="project" value="InterPro"/>
</dbReference>
<name>A0AA85F668_9TREM</name>
<dbReference type="InterPro" id="IPR036420">
    <property type="entry name" value="BRCT_dom_sf"/>
</dbReference>
<protein>
    <recommendedName>
        <fullName evidence="5">Nibrin</fullName>
    </recommendedName>
</protein>
<dbReference type="Gene3D" id="3.40.50.10190">
    <property type="entry name" value="BRCT domain"/>
    <property type="match status" value="1"/>
</dbReference>
<dbReference type="PANTHER" id="PTHR12162:SF0">
    <property type="entry name" value="NIBRIN"/>
    <property type="match status" value="1"/>
</dbReference>
<dbReference type="GO" id="GO:0000724">
    <property type="term" value="P:double-strand break repair via homologous recombination"/>
    <property type="evidence" value="ECO:0007669"/>
    <property type="project" value="TreeGrafter"/>
</dbReference>
<keyword evidence="3" id="KW-1185">Reference proteome</keyword>
<dbReference type="Gene3D" id="3.40.50.10980">
    <property type="entry name" value="Nibrin, BRCT2 domain"/>
    <property type="match status" value="1"/>
</dbReference>
<reference evidence="4" key="2">
    <citation type="submission" date="2023-11" db="UniProtKB">
        <authorList>
            <consortium name="WormBaseParasite"/>
        </authorList>
    </citation>
    <scope>IDENTIFICATION</scope>
</reference>
<evidence type="ECO:0000259" key="1">
    <source>
        <dbReference type="Pfam" id="PF00533"/>
    </source>
</evidence>
<organism evidence="3 4">
    <name type="scientific">Schistosoma rodhaini</name>
    <dbReference type="NCBI Taxonomy" id="6188"/>
    <lineage>
        <taxon>Eukaryota</taxon>
        <taxon>Metazoa</taxon>
        <taxon>Spiralia</taxon>
        <taxon>Lophotrochozoa</taxon>
        <taxon>Platyhelminthes</taxon>
        <taxon>Trematoda</taxon>
        <taxon>Digenea</taxon>
        <taxon>Strigeidida</taxon>
        <taxon>Schistosomatoidea</taxon>
        <taxon>Schistosomatidae</taxon>
        <taxon>Schistosoma</taxon>
    </lineage>
</organism>
<dbReference type="PANTHER" id="PTHR12162">
    <property type="entry name" value="NIBRIN-RELATED"/>
    <property type="match status" value="1"/>
</dbReference>
<proteinExistence type="predicted"/>
<dbReference type="InterPro" id="IPR001357">
    <property type="entry name" value="BRCT_dom"/>
</dbReference>
<evidence type="ECO:0000313" key="3">
    <source>
        <dbReference type="Proteomes" id="UP000050792"/>
    </source>
</evidence>
<dbReference type="InterPro" id="IPR040227">
    <property type="entry name" value="Nibrin-rel"/>
</dbReference>
<evidence type="ECO:0008006" key="5">
    <source>
        <dbReference type="Google" id="ProtNLM"/>
    </source>
</evidence>